<evidence type="ECO:0000256" key="9">
    <source>
        <dbReference type="SAM" id="Phobius"/>
    </source>
</evidence>
<comment type="subcellular location">
    <subcellularLocation>
        <location evidence="2">Membrane</location>
    </subcellularLocation>
    <subcellularLocation>
        <location evidence="1">Mitochondrion</location>
    </subcellularLocation>
</comment>
<keyword evidence="3 9" id="KW-0812">Transmembrane</keyword>
<dbReference type="EMBL" id="JASJQH010001250">
    <property type="protein sequence ID" value="KAK9761718.1"/>
    <property type="molecule type" value="Genomic_DNA"/>
</dbReference>
<keyword evidence="7 9" id="KW-0472">Membrane</keyword>
<name>A0ABR2WJQ4_9FUNG</name>
<keyword evidence="5 8" id="KW-0175">Coiled coil</keyword>
<evidence type="ECO:0000256" key="1">
    <source>
        <dbReference type="ARBA" id="ARBA00004173"/>
    </source>
</evidence>
<evidence type="ECO:0000256" key="6">
    <source>
        <dbReference type="ARBA" id="ARBA00023128"/>
    </source>
</evidence>
<evidence type="ECO:0000256" key="4">
    <source>
        <dbReference type="ARBA" id="ARBA00022989"/>
    </source>
</evidence>
<organism evidence="10 11">
    <name type="scientific">Basidiobolus ranarum</name>
    <dbReference type="NCBI Taxonomy" id="34480"/>
    <lineage>
        <taxon>Eukaryota</taxon>
        <taxon>Fungi</taxon>
        <taxon>Fungi incertae sedis</taxon>
        <taxon>Zoopagomycota</taxon>
        <taxon>Entomophthoromycotina</taxon>
        <taxon>Basidiobolomycetes</taxon>
        <taxon>Basidiobolales</taxon>
        <taxon>Basidiobolaceae</taxon>
        <taxon>Basidiobolus</taxon>
    </lineage>
</organism>
<protein>
    <submittedName>
        <fullName evidence="10">Protein fmp32, mitochondrial</fullName>
    </submittedName>
</protein>
<sequence>MFKLTSKYWLNSIRSVQSRDVARLYSPILMSARKFDLSNTQTRKREYSLHHFDTNKFITRLESQGFDREQAQSVLVAITEVLDDSIPNMIQNMVNKAEQEKNVHTLKVDFAQLKSEMQMLEKNDFAVMKANNERLVAEVERLDQKLRDEISRTQASIRLDLNLEKGRIRDEASGHELKITETDTKIESTIASLRTQMETIKFQILQYMIGTITGTSALILAYMRMFS</sequence>
<proteinExistence type="predicted"/>
<dbReference type="PANTHER" id="PTHR14360:SF1">
    <property type="entry name" value="PROTEIN FMP32, MITOCHONDRIAL"/>
    <property type="match status" value="1"/>
</dbReference>
<accession>A0ABR2WJQ4</accession>
<comment type="caution">
    <text evidence="10">The sequence shown here is derived from an EMBL/GenBank/DDBJ whole genome shotgun (WGS) entry which is preliminary data.</text>
</comment>
<evidence type="ECO:0000256" key="7">
    <source>
        <dbReference type="ARBA" id="ARBA00023136"/>
    </source>
</evidence>
<gene>
    <name evidence="10" type="primary">FMP32_2</name>
    <name evidence="10" type="ORF">K7432_013165</name>
</gene>
<keyword evidence="11" id="KW-1185">Reference proteome</keyword>
<dbReference type="Pfam" id="PF07798">
    <property type="entry name" value="CCDC90-like"/>
    <property type="match status" value="1"/>
</dbReference>
<keyword evidence="4 9" id="KW-1133">Transmembrane helix</keyword>
<evidence type="ECO:0000313" key="10">
    <source>
        <dbReference type="EMBL" id="KAK9761718.1"/>
    </source>
</evidence>
<feature type="transmembrane region" description="Helical" evidence="9">
    <location>
        <begin position="204"/>
        <end position="223"/>
    </location>
</feature>
<evidence type="ECO:0000313" key="11">
    <source>
        <dbReference type="Proteomes" id="UP001479436"/>
    </source>
</evidence>
<dbReference type="InterPro" id="IPR024461">
    <property type="entry name" value="CCDC90-like"/>
</dbReference>
<keyword evidence="6" id="KW-0496">Mitochondrion</keyword>
<reference evidence="10 11" key="1">
    <citation type="submission" date="2023-04" db="EMBL/GenBank/DDBJ databases">
        <title>Genome of Basidiobolus ranarum AG-B5.</title>
        <authorList>
            <person name="Stajich J.E."/>
            <person name="Carter-House D."/>
            <person name="Gryganskyi A."/>
        </authorList>
    </citation>
    <scope>NUCLEOTIDE SEQUENCE [LARGE SCALE GENOMIC DNA]</scope>
    <source>
        <strain evidence="10 11">AG-B5</strain>
    </source>
</reference>
<dbReference type="Proteomes" id="UP001479436">
    <property type="component" value="Unassembled WGS sequence"/>
</dbReference>
<evidence type="ECO:0000256" key="8">
    <source>
        <dbReference type="SAM" id="Coils"/>
    </source>
</evidence>
<feature type="coiled-coil region" evidence="8">
    <location>
        <begin position="96"/>
        <end position="152"/>
    </location>
</feature>
<dbReference type="PANTHER" id="PTHR14360">
    <property type="entry name" value="PROTEIN FMP32, MITOCHONDRIAL"/>
    <property type="match status" value="1"/>
</dbReference>
<evidence type="ECO:0000256" key="2">
    <source>
        <dbReference type="ARBA" id="ARBA00004370"/>
    </source>
</evidence>
<evidence type="ECO:0000256" key="3">
    <source>
        <dbReference type="ARBA" id="ARBA00022692"/>
    </source>
</evidence>
<evidence type="ECO:0000256" key="5">
    <source>
        <dbReference type="ARBA" id="ARBA00023054"/>
    </source>
</evidence>
<dbReference type="Gene3D" id="1.20.5.340">
    <property type="match status" value="1"/>
</dbReference>